<proteinExistence type="predicted"/>
<organism evidence="1">
    <name type="scientific">Anguilla anguilla</name>
    <name type="common">European freshwater eel</name>
    <name type="synonym">Muraena anguilla</name>
    <dbReference type="NCBI Taxonomy" id="7936"/>
    <lineage>
        <taxon>Eukaryota</taxon>
        <taxon>Metazoa</taxon>
        <taxon>Chordata</taxon>
        <taxon>Craniata</taxon>
        <taxon>Vertebrata</taxon>
        <taxon>Euteleostomi</taxon>
        <taxon>Actinopterygii</taxon>
        <taxon>Neopterygii</taxon>
        <taxon>Teleostei</taxon>
        <taxon>Anguilliformes</taxon>
        <taxon>Anguillidae</taxon>
        <taxon>Anguilla</taxon>
    </lineage>
</organism>
<evidence type="ECO:0000313" key="1">
    <source>
        <dbReference type="EMBL" id="JAG99500.1"/>
    </source>
</evidence>
<protein>
    <submittedName>
        <fullName evidence="1">Uncharacterized protein</fullName>
    </submittedName>
</protein>
<reference evidence="1" key="2">
    <citation type="journal article" date="2015" name="Fish Shellfish Immunol.">
        <title>Early steps in the European eel (Anguilla anguilla)-Vibrio vulnificus interaction in the gills: Role of the RtxA13 toxin.</title>
        <authorList>
            <person name="Callol A."/>
            <person name="Pajuelo D."/>
            <person name="Ebbesson L."/>
            <person name="Teles M."/>
            <person name="MacKenzie S."/>
            <person name="Amaro C."/>
        </authorList>
    </citation>
    <scope>NUCLEOTIDE SEQUENCE</scope>
</reference>
<name>A0A0E9P549_ANGAN</name>
<dbReference type="EMBL" id="GBXM01109076">
    <property type="protein sequence ID" value="JAG99500.1"/>
    <property type="molecule type" value="Transcribed_RNA"/>
</dbReference>
<sequence>MLGLFSCCRMNLLPIMLCPEGITLYAKICFYLSAFIMPLHKSKSLTTDVVIQPLTCTDLRLMLD</sequence>
<dbReference type="AlphaFoldDB" id="A0A0E9P549"/>
<reference evidence="1" key="1">
    <citation type="submission" date="2014-11" db="EMBL/GenBank/DDBJ databases">
        <authorList>
            <person name="Amaro Gonzalez C."/>
        </authorList>
    </citation>
    <scope>NUCLEOTIDE SEQUENCE</scope>
</reference>
<accession>A0A0E9P549</accession>